<sequence>MQDAMRKNLEETWDKLKGWLMYNGSNEIANFCDRSKGLWPGGNWPGYMELLCQPILEIKYFISGIKTARDSGSKNDVPPTYETVDNVEAYKRCLVGTVALSEIYGDHCKLKDVIGKVEGQIMDKVKAHYKEKGKSVTFHECKGKVDGTTLMLAKSLLQDKIKQWTEEKRKSNEGWRVGSELWGRMKMRCTNSKNPPQSLVDARKKEWKESNKGSTAAFLGVKSDDKRSEGALMSEIMEDDDKFSSSKLGEMLKTAVAGAITSGNNIDVDRLVQSIKEGAEKTVAQECMKDNSNDFCQRLQCAQKHWELRGQQKPGQTQGSSSNENK</sequence>
<dbReference type="AlphaFoldDB" id="A0A1A7VFV3"/>
<feature type="region of interest" description="Disordered" evidence="1">
    <location>
        <begin position="307"/>
        <end position="326"/>
    </location>
</feature>
<protein>
    <recommendedName>
        <fullName evidence="2">Schizont-infected cell agglutination extracellular alpha domain-containing protein</fullName>
    </recommendedName>
</protein>
<feature type="compositionally biased region" description="Polar residues" evidence="1">
    <location>
        <begin position="313"/>
        <end position="326"/>
    </location>
</feature>
<proteinExistence type="predicted"/>
<evidence type="ECO:0000259" key="2">
    <source>
        <dbReference type="Pfam" id="PF12887"/>
    </source>
</evidence>
<evidence type="ECO:0000313" key="3">
    <source>
        <dbReference type="EMBL" id="SBO20825.1"/>
    </source>
</evidence>
<dbReference type="Proteomes" id="UP000182142">
    <property type="component" value="Unassembled WGS sequence"/>
</dbReference>
<reference evidence="4" key="1">
    <citation type="submission" date="2016-05" db="EMBL/GenBank/DDBJ databases">
        <authorList>
            <person name="Sharaf H."/>
        </authorList>
    </citation>
    <scope>NUCLEOTIDE SEQUENCE [LARGE SCALE GENOMIC DNA]</scope>
    <source>
        <strain evidence="4">H</strain>
    </source>
</reference>
<organism evidence="3 4">
    <name type="scientific">Plasmodium knowlesi (strain H)</name>
    <dbReference type="NCBI Taxonomy" id="5851"/>
    <lineage>
        <taxon>Eukaryota</taxon>
        <taxon>Sar</taxon>
        <taxon>Alveolata</taxon>
        <taxon>Apicomplexa</taxon>
        <taxon>Aconoidasida</taxon>
        <taxon>Haemosporida</taxon>
        <taxon>Plasmodiidae</taxon>
        <taxon>Plasmodium</taxon>
        <taxon>Plasmodium (Plasmodium)</taxon>
    </lineage>
</organism>
<dbReference type="Pfam" id="PF12887">
    <property type="entry name" value="SICA_alpha"/>
    <property type="match status" value="1"/>
</dbReference>
<evidence type="ECO:0000313" key="4">
    <source>
        <dbReference type="Proteomes" id="UP000182142"/>
    </source>
</evidence>
<dbReference type="InterPro" id="IPR024290">
    <property type="entry name" value="SICA_extracell_a"/>
</dbReference>
<name>A0A1A7VFV3_PLAKH</name>
<gene>
    <name evidence="3" type="ORF">PKNA1_H1_0907800</name>
</gene>
<accession>A0A1A7VFV3</accession>
<dbReference type="EMBL" id="CWHR02000001">
    <property type="protein sequence ID" value="SBO20825.1"/>
    <property type="molecule type" value="Genomic_DNA"/>
</dbReference>
<feature type="domain" description="Schizont-infected cell agglutination extracellular alpha" evidence="2">
    <location>
        <begin position="3"/>
        <end position="164"/>
    </location>
</feature>
<evidence type="ECO:0000256" key="1">
    <source>
        <dbReference type="SAM" id="MobiDB-lite"/>
    </source>
</evidence>